<comment type="caution">
    <text evidence="2">The sequence shown here is derived from an EMBL/GenBank/DDBJ whole genome shotgun (WGS) entry which is preliminary data.</text>
</comment>
<reference evidence="2" key="1">
    <citation type="submission" date="2020-07" db="EMBL/GenBank/DDBJ databases">
        <title>The High-quality genome of the commercially important snow crab, Chionoecetes opilio.</title>
        <authorList>
            <person name="Jeong J.-H."/>
            <person name="Ryu S."/>
        </authorList>
    </citation>
    <scope>NUCLEOTIDE SEQUENCE</scope>
    <source>
        <strain evidence="2">MADBK_172401_WGS</strain>
        <tissue evidence="2">Digestive gland</tissue>
    </source>
</reference>
<dbReference type="OrthoDB" id="5949854at2759"/>
<evidence type="ECO:0000313" key="2">
    <source>
        <dbReference type="EMBL" id="KAG0701433.1"/>
    </source>
</evidence>
<evidence type="ECO:0000256" key="1">
    <source>
        <dbReference type="SAM" id="Phobius"/>
    </source>
</evidence>
<gene>
    <name evidence="2" type="ORF">GWK47_025308</name>
</gene>
<keyword evidence="1" id="KW-1133">Transmembrane helix</keyword>
<feature type="transmembrane region" description="Helical" evidence="1">
    <location>
        <begin position="146"/>
        <end position="165"/>
    </location>
</feature>
<sequence>MPSDVSEESMSLLERFVVLMYDRTSDTMEVNDARKQLFAHKSRALENIPPTQAALQQHIKRASLQGNCWNQTLVLNPELSIPSDWGWTKETSGWQPLWTTLPEASKSCPRTDPLRLQEGMYRPLQVHQGCTQVHCIMCMFGRLLGAIRHIYIYASIWIMCVYYMYRYVLYMCLR</sequence>
<proteinExistence type="predicted"/>
<evidence type="ECO:0000313" key="3">
    <source>
        <dbReference type="Proteomes" id="UP000770661"/>
    </source>
</evidence>
<name>A0A8J5CC03_CHIOP</name>
<dbReference type="AlphaFoldDB" id="A0A8J5CC03"/>
<organism evidence="2 3">
    <name type="scientific">Chionoecetes opilio</name>
    <name type="common">Atlantic snow crab</name>
    <name type="synonym">Cancer opilio</name>
    <dbReference type="NCBI Taxonomy" id="41210"/>
    <lineage>
        <taxon>Eukaryota</taxon>
        <taxon>Metazoa</taxon>
        <taxon>Ecdysozoa</taxon>
        <taxon>Arthropoda</taxon>
        <taxon>Crustacea</taxon>
        <taxon>Multicrustacea</taxon>
        <taxon>Malacostraca</taxon>
        <taxon>Eumalacostraca</taxon>
        <taxon>Eucarida</taxon>
        <taxon>Decapoda</taxon>
        <taxon>Pleocyemata</taxon>
        <taxon>Brachyura</taxon>
        <taxon>Eubrachyura</taxon>
        <taxon>Majoidea</taxon>
        <taxon>Majidae</taxon>
        <taxon>Chionoecetes</taxon>
    </lineage>
</organism>
<protein>
    <submittedName>
        <fullName evidence="2">Uncharacterized protein</fullName>
    </submittedName>
</protein>
<keyword evidence="1" id="KW-0472">Membrane</keyword>
<keyword evidence="1" id="KW-0812">Transmembrane</keyword>
<dbReference type="Proteomes" id="UP000770661">
    <property type="component" value="Unassembled WGS sequence"/>
</dbReference>
<dbReference type="EMBL" id="JACEEZ010025380">
    <property type="protein sequence ID" value="KAG0701433.1"/>
    <property type="molecule type" value="Genomic_DNA"/>
</dbReference>
<keyword evidence="3" id="KW-1185">Reference proteome</keyword>
<accession>A0A8J5CC03</accession>